<dbReference type="GO" id="GO:0005737">
    <property type="term" value="C:cytoplasm"/>
    <property type="evidence" value="ECO:0007669"/>
    <property type="project" value="UniProtKB-SubCell"/>
</dbReference>
<dbReference type="Gene3D" id="1.20.1410.10">
    <property type="entry name" value="I/LWEQ domain"/>
    <property type="match status" value="1"/>
</dbReference>
<evidence type="ECO:0000256" key="4">
    <source>
        <dbReference type="ARBA" id="ARBA00022490"/>
    </source>
</evidence>
<evidence type="ECO:0000256" key="2">
    <source>
        <dbReference type="ARBA" id="ARBA00004496"/>
    </source>
</evidence>
<evidence type="ECO:0000313" key="9">
    <source>
        <dbReference type="Ensembl" id="ENSCSEP00000031484.1"/>
    </source>
</evidence>
<comment type="similarity">
    <text evidence="3">Belongs to the CCNDBP1 family.</text>
</comment>
<comment type="subcellular location">
    <subcellularLocation>
        <location evidence="2">Cytoplasm</location>
    </subcellularLocation>
    <subcellularLocation>
        <location evidence="1">Nucleus</location>
    </subcellularLocation>
</comment>
<sequence>MSVDNCDGNVSVPLRNLLNSVQCIRDRVRGKQDTRSIMKTVLALSTVYYWLPKSQGVCMRRQVRDATVEVLEGITQLLEVILSSPLQSLSQEQLTSTGSVWSACDRFTQLAKDNKSAVLVVLSSQIGVVKDALEEVEQAQDPFNDVLDDVDADEPRDNQDTYWSEKDRRVIGPCQGLMKASAACIRKLTSAVRANGDVTTAQNLSQLDDLADVVKEISPGVDDLALCLYPPMDYIVTLPHPPPTPPSLLAHTHTRHLMLTKLLRLYRSSHVCGESELTWVQFLNGAVDHNLQRARELIQQDRGAVCLQRL</sequence>
<evidence type="ECO:0000256" key="6">
    <source>
        <dbReference type="ARBA" id="ARBA00023306"/>
    </source>
</evidence>
<evidence type="ECO:0000313" key="10">
    <source>
        <dbReference type="Proteomes" id="UP000265120"/>
    </source>
</evidence>
<keyword evidence="5" id="KW-0539">Nucleus</keyword>
<dbReference type="Pfam" id="PF20936">
    <property type="entry name" value="GCIP_C"/>
    <property type="match status" value="1"/>
</dbReference>
<dbReference type="PANTHER" id="PTHR15492:SF1">
    <property type="entry name" value="CYCLIN-D1-BINDING PROTEIN 1"/>
    <property type="match status" value="1"/>
</dbReference>
<evidence type="ECO:0000256" key="3">
    <source>
        <dbReference type="ARBA" id="ARBA00008940"/>
    </source>
</evidence>
<protein>
    <submittedName>
        <fullName evidence="9">Cyclin D-type binding-protein 1</fullName>
    </submittedName>
</protein>
<dbReference type="InParanoid" id="A0A3P8WXJ5"/>
<dbReference type="InterPro" id="IPR026907">
    <property type="entry name" value="GCIP-like"/>
</dbReference>
<reference evidence="9" key="3">
    <citation type="submission" date="2025-09" db="UniProtKB">
        <authorList>
            <consortium name="Ensembl"/>
        </authorList>
    </citation>
    <scope>IDENTIFICATION</scope>
</reference>
<reference evidence="9 10" key="1">
    <citation type="journal article" date="2014" name="Nat. Genet.">
        <title>Whole-genome sequence of a flatfish provides insights into ZW sex chromosome evolution and adaptation to a benthic lifestyle.</title>
        <authorList>
            <person name="Chen S."/>
            <person name="Zhang G."/>
            <person name="Shao C."/>
            <person name="Huang Q."/>
            <person name="Liu G."/>
            <person name="Zhang P."/>
            <person name="Song W."/>
            <person name="An N."/>
            <person name="Chalopin D."/>
            <person name="Volff J.N."/>
            <person name="Hong Y."/>
            <person name="Li Q."/>
            <person name="Sha Z."/>
            <person name="Zhou H."/>
            <person name="Xie M."/>
            <person name="Yu Q."/>
            <person name="Liu Y."/>
            <person name="Xiang H."/>
            <person name="Wang N."/>
            <person name="Wu K."/>
            <person name="Yang C."/>
            <person name="Zhou Q."/>
            <person name="Liao X."/>
            <person name="Yang L."/>
            <person name="Hu Q."/>
            <person name="Zhang J."/>
            <person name="Meng L."/>
            <person name="Jin L."/>
            <person name="Tian Y."/>
            <person name="Lian J."/>
            <person name="Yang J."/>
            <person name="Miao G."/>
            <person name="Liu S."/>
            <person name="Liang Z."/>
            <person name="Yan F."/>
            <person name="Li Y."/>
            <person name="Sun B."/>
            <person name="Zhang H."/>
            <person name="Zhang J."/>
            <person name="Zhu Y."/>
            <person name="Du M."/>
            <person name="Zhao Y."/>
            <person name="Schartl M."/>
            <person name="Tang Q."/>
            <person name="Wang J."/>
        </authorList>
    </citation>
    <scope>NUCLEOTIDE SEQUENCE</scope>
</reference>
<evidence type="ECO:0000256" key="5">
    <source>
        <dbReference type="ARBA" id="ARBA00023242"/>
    </source>
</evidence>
<dbReference type="AlphaFoldDB" id="A0A3P8WXJ5"/>
<dbReference type="Pfam" id="PF13324">
    <property type="entry name" value="GCIP_N"/>
    <property type="match status" value="1"/>
</dbReference>
<accession>A0A3P8WXJ5</accession>
<dbReference type="InterPro" id="IPR049318">
    <property type="entry name" value="GCIP_C"/>
</dbReference>
<name>A0A3P8WXJ5_CYNSE</name>
<feature type="domain" description="Cyclin-D1-binding protein 1-like N-terminal" evidence="7">
    <location>
        <begin position="34"/>
        <end position="141"/>
    </location>
</feature>
<dbReference type="FunCoup" id="A0A3P8WXJ5">
    <property type="interactions" value="198"/>
</dbReference>
<feature type="domain" description="Cyclin-D1-binding protein 1-like C-terminal" evidence="8">
    <location>
        <begin position="151"/>
        <end position="234"/>
    </location>
</feature>
<reference evidence="9" key="2">
    <citation type="submission" date="2025-08" db="UniProtKB">
        <authorList>
            <consortium name="Ensembl"/>
        </authorList>
    </citation>
    <scope>IDENTIFICATION</scope>
</reference>
<evidence type="ECO:0000256" key="1">
    <source>
        <dbReference type="ARBA" id="ARBA00004123"/>
    </source>
</evidence>
<keyword evidence="6" id="KW-0131">Cell cycle</keyword>
<dbReference type="Proteomes" id="UP000265120">
    <property type="component" value="Chromosome 11"/>
</dbReference>
<keyword evidence="10" id="KW-1185">Reference proteome</keyword>
<evidence type="ECO:0000259" key="8">
    <source>
        <dbReference type="Pfam" id="PF20936"/>
    </source>
</evidence>
<dbReference type="InterPro" id="IPR049317">
    <property type="entry name" value="GCIP-like_N"/>
</dbReference>
<dbReference type="OMA" id="HEATKFC"/>
<dbReference type="Ensembl" id="ENSCSET00000031892.1">
    <property type="protein sequence ID" value="ENSCSEP00000031484.1"/>
    <property type="gene ID" value="ENSCSEG00000020155.1"/>
</dbReference>
<dbReference type="GO" id="GO:0005634">
    <property type="term" value="C:nucleus"/>
    <property type="evidence" value="ECO:0007669"/>
    <property type="project" value="UniProtKB-SubCell"/>
</dbReference>
<dbReference type="PANTHER" id="PTHR15492">
    <property type="entry name" value="CYCLIN D1-BINDING PROTEIN 1"/>
    <property type="match status" value="1"/>
</dbReference>
<evidence type="ECO:0000259" key="7">
    <source>
        <dbReference type="Pfam" id="PF13324"/>
    </source>
</evidence>
<keyword evidence="4" id="KW-0963">Cytoplasm</keyword>
<dbReference type="GeneTree" id="ENSGT00390000018016"/>
<organism evidence="9 10">
    <name type="scientific">Cynoglossus semilaevis</name>
    <name type="common">Tongue sole</name>
    <dbReference type="NCBI Taxonomy" id="244447"/>
    <lineage>
        <taxon>Eukaryota</taxon>
        <taxon>Metazoa</taxon>
        <taxon>Chordata</taxon>
        <taxon>Craniata</taxon>
        <taxon>Vertebrata</taxon>
        <taxon>Euteleostomi</taxon>
        <taxon>Actinopterygii</taxon>
        <taxon>Neopterygii</taxon>
        <taxon>Teleostei</taxon>
        <taxon>Neoteleostei</taxon>
        <taxon>Acanthomorphata</taxon>
        <taxon>Carangaria</taxon>
        <taxon>Pleuronectiformes</taxon>
        <taxon>Pleuronectoidei</taxon>
        <taxon>Cynoglossidae</taxon>
        <taxon>Cynoglossinae</taxon>
        <taxon>Cynoglossus</taxon>
    </lineage>
</organism>
<dbReference type="Gene3D" id="1.20.1420.10">
    <property type="entry name" value="Talin, central domain"/>
    <property type="match status" value="1"/>
</dbReference>
<proteinExistence type="inferred from homology"/>
<dbReference type="STRING" id="244447.ENSCSEP00000031484"/>